<keyword evidence="8" id="KW-1185">Reference proteome</keyword>
<gene>
    <name evidence="7" type="ORF">K4A83_14990</name>
</gene>
<dbReference type="EC" id="4.2.2.n1" evidence="2"/>
<keyword evidence="3" id="KW-0456">Lyase</keyword>
<dbReference type="PIRSF" id="PIRSF019422">
    <property type="entry name" value="MltA"/>
    <property type="match status" value="1"/>
</dbReference>
<name>A0ABT3L7T3_9CYAN</name>
<dbReference type="SMART" id="SM00925">
    <property type="entry name" value="MltA"/>
    <property type="match status" value="1"/>
</dbReference>
<dbReference type="InterPro" id="IPR005300">
    <property type="entry name" value="MltA_B"/>
</dbReference>
<dbReference type="EMBL" id="JAIHOM010000078">
    <property type="protein sequence ID" value="MCW6037571.1"/>
    <property type="molecule type" value="Genomic_DNA"/>
</dbReference>
<organism evidence="7 8">
    <name type="scientific">Spirulina subsalsa FACHB-351</name>
    <dbReference type="NCBI Taxonomy" id="234711"/>
    <lineage>
        <taxon>Bacteria</taxon>
        <taxon>Bacillati</taxon>
        <taxon>Cyanobacteriota</taxon>
        <taxon>Cyanophyceae</taxon>
        <taxon>Spirulinales</taxon>
        <taxon>Spirulinaceae</taxon>
        <taxon>Spirulina</taxon>
    </lineage>
</organism>
<evidence type="ECO:0000256" key="2">
    <source>
        <dbReference type="ARBA" id="ARBA00012587"/>
    </source>
</evidence>
<dbReference type="InterPro" id="IPR010611">
    <property type="entry name" value="3D_dom"/>
</dbReference>
<dbReference type="Proteomes" id="UP001526426">
    <property type="component" value="Unassembled WGS sequence"/>
</dbReference>
<reference evidence="7 8" key="1">
    <citation type="submission" date="2021-08" db="EMBL/GenBank/DDBJ databases">
        <title>Draft genome sequence of Spirulina subsalsa with high tolerance to salinity and hype-accumulation of phycocyanin.</title>
        <authorList>
            <person name="Pei H."/>
            <person name="Jiang L."/>
        </authorList>
    </citation>
    <scope>NUCLEOTIDE SEQUENCE [LARGE SCALE GENOMIC DNA]</scope>
    <source>
        <strain evidence="7 8">FACHB-351</strain>
    </source>
</reference>
<dbReference type="CDD" id="cd14668">
    <property type="entry name" value="mlta_B"/>
    <property type="match status" value="1"/>
</dbReference>
<evidence type="ECO:0000313" key="7">
    <source>
        <dbReference type="EMBL" id="MCW6037571.1"/>
    </source>
</evidence>
<dbReference type="Gene3D" id="2.40.240.50">
    <property type="entry name" value="Barwin-like endoglucanases"/>
    <property type="match status" value="1"/>
</dbReference>
<dbReference type="SUPFAM" id="SSF50685">
    <property type="entry name" value="Barwin-like endoglucanases"/>
    <property type="match status" value="1"/>
</dbReference>
<dbReference type="PANTHER" id="PTHR30124:SF0">
    <property type="entry name" value="MEMBRANE-BOUND LYTIC MUREIN TRANSGLYCOSYLASE A"/>
    <property type="match status" value="1"/>
</dbReference>
<dbReference type="Pfam" id="PF03562">
    <property type="entry name" value="MltA"/>
    <property type="match status" value="1"/>
</dbReference>
<evidence type="ECO:0000313" key="8">
    <source>
        <dbReference type="Proteomes" id="UP001526426"/>
    </source>
</evidence>
<comment type="caution">
    <text evidence="7">The sequence shown here is derived from an EMBL/GenBank/DDBJ whole genome shotgun (WGS) entry which is preliminary data.</text>
</comment>
<proteinExistence type="predicted"/>
<evidence type="ECO:0000256" key="5">
    <source>
        <dbReference type="ARBA" id="ARBA00030918"/>
    </source>
</evidence>
<dbReference type="PANTHER" id="PTHR30124">
    <property type="entry name" value="MEMBRANE-BOUND LYTIC MUREIN TRANSGLYCOSYLASE A"/>
    <property type="match status" value="1"/>
</dbReference>
<accession>A0ABT3L7T3</accession>
<dbReference type="RefSeq" id="WP_265265430.1">
    <property type="nucleotide sequence ID" value="NZ_JAIHOM010000078.1"/>
</dbReference>
<dbReference type="CDD" id="cd14485">
    <property type="entry name" value="mltA_like_LT_A"/>
    <property type="match status" value="1"/>
</dbReference>
<evidence type="ECO:0000256" key="3">
    <source>
        <dbReference type="ARBA" id="ARBA00023239"/>
    </source>
</evidence>
<protein>
    <recommendedName>
        <fullName evidence="2">peptidoglycan lytic exotransglycosylase</fullName>
        <ecNumber evidence="2">4.2.2.n1</ecNumber>
    </recommendedName>
    <alternativeName>
        <fullName evidence="5">Murein hydrolase A</fullName>
    </alternativeName>
</protein>
<evidence type="ECO:0000259" key="6">
    <source>
        <dbReference type="SMART" id="SM00925"/>
    </source>
</evidence>
<keyword evidence="4" id="KW-0961">Cell wall biogenesis/degradation</keyword>
<feature type="domain" description="Lytic transglycosylase MltA" evidence="6">
    <location>
        <begin position="146"/>
        <end position="286"/>
    </location>
</feature>
<dbReference type="InterPro" id="IPR026044">
    <property type="entry name" value="MltA"/>
</dbReference>
<dbReference type="Gene3D" id="2.40.40.10">
    <property type="entry name" value="RlpA-like domain"/>
    <property type="match status" value="1"/>
</dbReference>
<dbReference type="Pfam" id="PF06725">
    <property type="entry name" value="3D"/>
    <property type="match status" value="1"/>
</dbReference>
<sequence>MKKTLTLFALGLGLAMGMPQVPLQAQQAPLTWSNPHRQAPNLALDEQLWGSLGQPGDKQALIRSIDHSLRYLDTPAAARAYQNYPIRWITRDRVRRSLQRFRHLVLTSNSPQELQAAVKREFVFYKSIGSPRYGGQVFFTGYYEPTYPASRVRTPEYRYPLYRRPSSLESWKAPHPSRAQLEGADGTGKDSILAGYELVWLRDRLQAFLVQVQGSARLQLTDGSTMTVGFHGSTDYPYVSVGQEMIKDGLHPADGFTLPKMINIFQQNPDLLNVYIPRNNRFIFFRETHGAPATGSISVPVTPDRSIATDKSLMPPGALALIHTRIPFPDGQGGMITPEVSRFVLDQDTGSAIRTPGRVDVFMGTGPVAGDRAGVMGYRGALYYLMLKE</sequence>
<evidence type="ECO:0000256" key="1">
    <source>
        <dbReference type="ARBA" id="ARBA00001420"/>
    </source>
</evidence>
<evidence type="ECO:0000256" key="4">
    <source>
        <dbReference type="ARBA" id="ARBA00023316"/>
    </source>
</evidence>
<dbReference type="InterPro" id="IPR036908">
    <property type="entry name" value="RlpA-like_sf"/>
</dbReference>
<comment type="catalytic activity">
    <reaction evidence="1">
        <text>Exolytic cleavage of the (1-&gt;4)-beta-glycosidic linkage between N-acetylmuramic acid (MurNAc) and N-acetylglucosamine (GlcNAc) residues in peptidoglycan, from either the reducing or the non-reducing ends of the peptidoglycan chains, with concomitant formation of a 1,6-anhydrobond in the MurNAc residue.</text>
        <dbReference type="EC" id="4.2.2.n1"/>
    </reaction>
</comment>